<organism evidence="1 2">
    <name type="scientific">Gossypium barbadense</name>
    <name type="common">Sea Island cotton</name>
    <name type="synonym">Hibiscus barbadensis</name>
    <dbReference type="NCBI Taxonomy" id="3634"/>
    <lineage>
        <taxon>Eukaryota</taxon>
        <taxon>Viridiplantae</taxon>
        <taxon>Streptophyta</taxon>
        <taxon>Embryophyta</taxon>
        <taxon>Tracheophyta</taxon>
        <taxon>Spermatophyta</taxon>
        <taxon>Magnoliopsida</taxon>
        <taxon>eudicotyledons</taxon>
        <taxon>Gunneridae</taxon>
        <taxon>Pentapetalae</taxon>
        <taxon>rosids</taxon>
        <taxon>malvids</taxon>
        <taxon>Malvales</taxon>
        <taxon>Malvaceae</taxon>
        <taxon>Malvoideae</taxon>
        <taxon>Gossypium</taxon>
    </lineage>
</organism>
<dbReference type="OrthoDB" id="987920at2759"/>
<accession>A0A2P5XAA0</accession>
<dbReference type="EMBL" id="KZ665331">
    <property type="protein sequence ID" value="PPS00273.1"/>
    <property type="molecule type" value="Genomic_DNA"/>
</dbReference>
<protein>
    <submittedName>
        <fullName evidence="1">Uncharacterized protein</fullName>
    </submittedName>
</protein>
<evidence type="ECO:0000313" key="2">
    <source>
        <dbReference type="Proteomes" id="UP000239757"/>
    </source>
</evidence>
<name>A0A2P5XAA0_GOSBA</name>
<dbReference type="Proteomes" id="UP000239757">
    <property type="component" value="Unassembled WGS sequence"/>
</dbReference>
<reference evidence="1 2" key="1">
    <citation type="submission" date="2015-01" db="EMBL/GenBank/DDBJ databases">
        <title>Genome of allotetraploid Gossypium barbadense reveals genomic plasticity and fiber elongation in cotton evolution.</title>
        <authorList>
            <person name="Chen X."/>
            <person name="Liu X."/>
            <person name="Zhao B."/>
            <person name="Zheng H."/>
            <person name="Hu Y."/>
            <person name="Lu G."/>
            <person name="Yang C."/>
            <person name="Chen J."/>
            <person name="Shan C."/>
            <person name="Zhang L."/>
            <person name="Zhou Y."/>
            <person name="Wang L."/>
            <person name="Guo W."/>
            <person name="Bai Y."/>
            <person name="Ruan J."/>
            <person name="Shangguan X."/>
            <person name="Mao Y."/>
            <person name="Jiang J."/>
            <person name="Zhu Y."/>
            <person name="Lei J."/>
            <person name="Kang H."/>
            <person name="Chen S."/>
            <person name="He X."/>
            <person name="Wang R."/>
            <person name="Wang Y."/>
            <person name="Chen J."/>
            <person name="Wang L."/>
            <person name="Yu S."/>
            <person name="Wang B."/>
            <person name="Wei J."/>
            <person name="Song S."/>
            <person name="Lu X."/>
            <person name="Gao Z."/>
            <person name="Gu W."/>
            <person name="Deng X."/>
            <person name="Ma D."/>
            <person name="Wang S."/>
            <person name="Liang W."/>
            <person name="Fang L."/>
            <person name="Cai C."/>
            <person name="Zhu X."/>
            <person name="Zhou B."/>
            <person name="Zhang Y."/>
            <person name="Chen Z."/>
            <person name="Xu S."/>
            <person name="Zhu R."/>
            <person name="Wang S."/>
            <person name="Zhang T."/>
            <person name="Zhao G."/>
        </authorList>
    </citation>
    <scope>NUCLEOTIDE SEQUENCE [LARGE SCALE GENOMIC DNA]</scope>
    <source>
        <strain evidence="2">cv. Xinhai21</strain>
        <tissue evidence="1">Leaf</tissue>
    </source>
</reference>
<proteinExistence type="predicted"/>
<evidence type="ECO:0000313" key="1">
    <source>
        <dbReference type="EMBL" id="PPS00273.1"/>
    </source>
</evidence>
<sequence length="132" mass="14924">MYAIAVNVAPCPNVTEDKDEHEEFIDEVSAIWQATREVSNHNTSGIEGKNSDEVLVVGITFMKNGDLLMDQLENIIEKEQVNPSQTSFQLASSPWLYNLIQVSIEVGQCVKLPTPYEVSDVYLESEYQRVRD</sequence>
<dbReference type="AlphaFoldDB" id="A0A2P5XAA0"/>
<gene>
    <name evidence="1" type="ORF">GOBAR_AA20404</name>
</gene>